<name>A0A1I8INS1_9PLAT</name>
<dbReference type="GO" id="GO:0061025">
    <property type="term" value="P:membrane fusion"/>
    <property type="evidence" value="ECO:0007669"/>
    <property type="project" value="TreeGrafter"/>
</dbReference>
<dbReference type="InterPro" id="IPR037721">
    <property type="entry name" value="Ferlin"/>
</dbReference>
<dbReference type="InterPro" id="IPR032362">
    <property type="entry name" value="Ferlin_C"/>
</dbReference>
<protein>
    <submittedName>
        <fullName evidence="9">Ferlin_C domain-containing protein</fullName>
    </submittedName>
</protein>
<evidence type="ECO:0000256" key="2">
    <source>
        <dbReference type="ARBA" id="ARBA00022692"/>
    </source>
</evidence>
<keyword evidence="5 6" id="KW-0472">Membrane</keyword>
<organism evidence="8 9">
    <name type="scientific">Macrostomum lignano</name>
    <dbReference type="NCBI Taxonomy" id="282301"/>
    <lineage>
        <taxon>Eukaryota</taxon>
        <taxon>Metazoa</taxon>
        <taxon>Spiralia</taxon>
        <taxon>Lophotrochozoa</taxon>
        <taxon>Platyhelminthes</taxon>
        <taxon>Rhabditophora</taxon>
        <taxon>Macrostomorpha</taxon>
        <taxon>Macrostomida</taxon>
        <taxon>Macrostomidae</taxon>
        <taxon>Macrostomum</taxon>
    </lineage>
</organism>
<dbReference type="PANTHER" id="PTHR12546">
    <property type="entry name" value="FER-1-LIKE"/>
    <property type="match status" value="1"/>
</dbReference>
<evidence type="ECO:0000256" key="3">
    <source>
        <dbReference type="ARBA" id="ARBA00022737"/>
    </source>
</evidence>
<feature type="transmembrane region" description="Helical" evidence="6">
    <location>
        <begin position="38"/>
        <end position="60"/>
    </location>
</feature>
<comment type="subcellular location">
    <subcellularLocation>
        <location evidence="1">Membrane</location>
    </subcellularLocation>
</comment>
<dbReference type="Pfam" id="PF16165">
    <property type="entry name" value="Ferlin_C"/>
    <property type="match status" value="1"/>
</dbReference>
<proteinExistence type="predicted"/>
<evidence type="ECO:0000259" key="7">
    <source>
        <dbReference type="Pfam" id="PF16165"/>
    </source>
</evidence>
<evidence type="ECO:0000256" key="6">
    <source>
        <dbReference type="SAM" id="Phobius"/>
    </source>
</evidence>
<dbReference type="WBParaSite" id="maker-uti_cns_0014525-snap-gene-0.3-mRNA-1">
    <property type="protein sequence ID" value="maker-uti_cns_0014525-snap-gene-0.3-mRNA-1"/>
    <property type="gene ID" value="maker-uti_cns_0014525-snap-gene-0.3"/>
</dbReference>
<evidence type="ECO:0000256" key="4">
    <source>
        <dbReference type="ARBA" id="ARBA00022989"/>
    </source>
</evidence>
<evidence type="ECO:0000256" key="1">
    <source>
        <dbReference type="ARBA" id="ARBA00004370"/>
    </source>
</evidence>
<reference evidence="9" key="1">
    <citation type="submission" date="2016-11" db="UniProtKB">
        <authorList>
            <consortium name="WormBaseParasite"/>
        </authorList>
    </citation>
    <scope>IDENTIFICATION</scope>
</reference>
<keyword evidence="8" id="KW-1185">Reference proteome</keyword>
<evidence type="ECO:0000313" key="9">
    <source>
        <dbReference type="WBParaSite" id="maker-uti_cns_0014525-snap-gene-0.3-mRNA-1"/>
    </source>
</evidence>
<dbReference type="GO" id="GO:0007009">
    <property type="term" value="P:plasma membrane organization"/>
    <property type="evidence" value="ECO:0007669"/>
    <property type="project" value="TreeGrafter"/>
</dbReference>
<keyword evidence="2 6" id="KW-0812">Transmembrane</keyword>
<accession>A0A1I8INS1</accession>
<dbReference type="GO" id="GO:0016020">
    <property type="term" value="C:membrane"/>
    <property type="evidence" value="ECO:0007669"/>
    <property type="project" value="UniProtKB-SubCell"/>
</dbReference>
<evidence type="ECO:0000313" key="8">
    <source>
        <dbReference type="Proteomes" id="UP000095280"/>
    </source>
</evidence>
<dbReference type="Proteomes" id="UP000095280">
    <property type="component" value="Unplaced"/>
</dbReference>
<dbReference type="AlphaFoldDB" id="A0A1I8INS1"/>
<evidence type="ECO:0000256" key="5">
    <source>
        <dbReference type="ARBA" id="ARBA00023136"/>
    </source>
</evidence>
<keyword evidence="3" id="KW-0677">Repeat</keyword>
<dbReference type="PANTHER" id="PTHR12546:SF33">
    <property type="entry name" value="SPERM VESICLE FUSION PROTEIN FER-1"/>
    <property type="match status" value="1"/>
</dbReference>
<keyword evidence="4 6" id="KW-1133">Transmembrane helix</keyword>
<sequence length="71" mass="8385">YFYTANLFTSPRRPETSFLWFTSPWKTFKHIVWKNYKWYILGAFLVVIFGLLLAMFIYAVPGLAARKVMGV</sequence>
<feature type="domain" description="Ferlin C-terminal" evidence="7">
    <location>
        <begin position="9"/>
        <end position="64"/>
    </location>
</feature>